<keyword evidence="2 4" id="KW-0808">Transferase</keyword>
<evidence type="ECO:0000313" key="10">
    <source>
        <dbReference type="Proteomes" id="UP001230188"/>
    </source>
</evidence>
<sequence length="765" mass="84918">MLWFAMMSSSLLATRRSCRRLFVEVGQVIEVEVERLTNLGEGVARHGEEGVVVMVPYTAPGERVRCRVWRTHKQHANADLVEILRASPERVEPQCALFGDCGGCQYQHVSLSEQRAWKRRHVEDALRRLAGAQGENDNDFVEAVRGGDRAYGYRSKLTPHYDTPRGEDVGPIGFNNCFRKVVDVPRCEIATDAINARLPSLRDEARERVREAVRKLAEPPRSRRPRKPRGATLLLRDHEGDVATDHHDVVAERVAGLAFEFKAGDFWQNNPDALPLLVDHVVSEARAEGMRYLADCYCGGGLFALCAAAHFHEVVGLEISETNVASATANARANDVRNVRFEAGKAEDLFRGVRDDLPPEETAVILDPPRRGASKEFIDQLLAYAPARIVYVSCDPATQARDAAFLLEGGGYTIARAVPFDLFPQTRHIESVVTFEKKNKQPTTPPSAFVVVNAPSSPRAAVLLFAATDYTGEDPWGDLGLSPGASATEIRRAYRRAAMRTHPDVNKSPDAEQEFKRISDAYELVRDPDALRKWQVRRGWRQSGSTGRARSRAAPRSSPSGRPQWAPPRQPEYDDAGGDSFGAIFGDMLRGFATAPGASARAVVDDLLDILEQTTEQNGAGPRDFATETERRRAETDQRKLVDRLSNMLKSEIEPKLASAKANEAAVRTKRDVDEMLAAVEKTAGLQAKKTACERQLKIARKELDAIMRAQVGNVGPNYYDDPAAWRQPSYQPSPSRPPPPPPSDLDDRVARELDELKRSIDRRK</sequence>
<evidence type="ECO:0000256" key="5">
    <source>
        <dbReference type="PROSITE-ProRule" id="PRU10015"/>
    </source>
</evidence>
<dbReference type="Gene3D" id="1.10.287.110">
    <property type="entry name" value="DnaJ domain"/>
    <property type="match status" value="1"/>
</dbReference>
<proteinExistence type="inferred from homology"/>
<dbReference type="PROSITE" id="PS01230">
    <property type="entry name" value="TRMA_1"/>
    <property type="match status" value="1"/>
</dbReference>
<dbReference type="EMBL" id="JAQMWT010000078">
    <property type="protein sequence ID" value="KAJ8611278.1"/>
    <property type="molecule type" value="Genomic_DNA"/>
</dbReference>
<comment type="similarity">
    <text evidence="4">Belongs to the class I-like SAM-binding methyltransferase superfamily. RNA M5U methyltransferase family.</text>
</comment>
<dbReference type="SUPFAM" id="SSF50249">
    <property type="entry name" value="Nucleic acid-binding proteins"/>
    <property type="match status" value="1"/>
</dbReference>
<feature type="compositionally biased region" description="Low complexity" evidence="6">
    <location>
        <begin position="541"/>
        <end position="563"/>
    </location>
</feature>
<dbReference type="PROSITE" id="PS01231">
    <property type="entry name" value="TRMA_2"/>
    <property type="match status" value="1"/>
</dbReference>
<dbReference type="InterPro" id="IPR012340">
    <property type="entry name" value="NA-bd_OB-fold"/>
</dbReference>
<dbReference type="InterPro" id="IPR030391">
    <property type="entry name" value="MeTrfase_TrmA_CS"/>
</dbReference>
<evidence type="ECO:0000313" key="9">
    <source>
        <dbReference type="EMBL" id="KAJ8611278.1"/>
    </source>
</evidence>
<dbReference type="InterPro" id="IPR010280">
    <property type="entry name" value="U5_MeTrfase_fam"/>
</dbReference>
<evidence type="ECO:0000256" key="4">
    <source>
        <dbReference type="PROSITE-ProRule" id="PRU01024"/>
    </source>
</evidence>
<evidence type="ECO:0000256" key="2">
    <source>
        <dbReference type="ARBA" id="ARBA00022679"/>
    </source>
</evidence>
<dbReference type="InterPro" id="IPR002792">
    <property type="entry name" value="TRAM_dom"/>
</dbReference>
<gene>
    <name evidence="9" type="ORF">CTAYLR_004146</name>
</gene>
<evidence type="ECO:0000256" key="3">
    <source>
        <dbReference type="ARBA" id="ARBA00022691"/>
    </source>
</evidence>
<feature type="binding site" evidence="4">
    <location>
        <position position="297"/>
    </location>
    <ligand>
        <name>S-adenosyl-L-methionine</name>
        <dbReference type="ChEBI" id="CHEBI:59789"/>
    </ligand>
</feature>
<accession>A0AAD7UL82</accession>
<evidence type="ECO:0000256" key="6">
    <source>
        <dbReference type="SAM" id="MobiDB-lite"/>
    </source>
</evidence>
<feature type="domain" description="TRAM" evidence="8">
    <location>
        <begin position="22"/>
        <end position="82"/>
    </location>
</feature>
<feature type="compositionally biased region" description="Pro residues" evidence="6">
    <location>
        <begin position="735"/>
        <end position="744"/>
    </location>
</feature>
<name>A0AAD7UL82_9STRA</name>
<dbReference type="PROSITE" id="PS50926">
    <property type="entry name" value="TRAM"/>
    <property type="match status" value="1"/>
</dbReference>
<dbReference type="Proteomes" id="UP001230188">
    <property type="component" value="Unassembled WGS sequence"/>
</dbReference>
<dbReference type="Pfam" id="PF05958">
    <property type="entry name" value="tRNA_U5-meth_tr"/>
    <property type="match status" value="1"/>
</dbReference>
<reference evidence="9" key="1">
    <citation type="submission" date="2023-01" db="EMBL/GenBank/DDBJ databases">
        <title>Metagenome sequencing of chrysophaentin producing Chrysophaeum taylorii.</title>
        <authorList>
            <person name="Davison J."/>
            <person name="Bewley C."/>
        </authorList>
    </citation>
    <scope>NUCLEOTIDE SEQUENCE</scope>
    <source>
        <strain evidence="9">NIES-1699</strain>
    </source>
</reference>
<comment type="caution">
    <text evidence="9">The sequence shown here is derived from an EMBL/GenBank/DDBJ whole genome shotgun (WGS) entry which is preliminary data.</text>
</comment>
<dbReference type="GO" id="GO:0009451">
    <property type="term" value="P:RNA modification"/>
    <property type="evidence" value="ECO:0007669"/>
    <property type="project" value="UniProtKB-ARBA"/>
</dbReference>
<dbReference type="Pfam" id="PF01938">
    <property type="entry name" value="TRAM"/>
    <property type="match status" value="1"/>
</dbReference>
<feature type="active site" description="Nucleophile" evidence="4">
    <location>
        <position position="394"/>
    </location>
</feature>
<dbReference type="SUPFAM" id="SSF46565">
    <property type="entry name" value="Chaperone J-domain"/>
    <property type="match status" value="1"/>
</dbReference>
<dbReference type="PANTHER" id="PTHR11061">
    <property type="entry name" value="RNA M5U METHYLTRANSFERASE"/>
    <property type="match status" value="1"/>
</dbReference>
<dbReference type="Gene3D" id="2.40.50.1070">
    <property type="match status" value="1"/>
</dbReference>
<dbReference type="GO" id="GO:0032259">
    <property type="term" value="P:methylation"/>
    <property type="evidence" value="ECO:0007669"/>
    <property type="project" value="UniProtKB-KW"/>
</dbReference>
<dbReference type="InterPro" id="IPR029063">
    <property type="entry name" value="SAM-dependent_MTases_sf"/>
</dbReference>
<dbReference type="Pfam" id="PF00226">
    <property type="entry name" value="DnaJ"/>
    <property type="match status" value="1"/>
</dbReference>
<dbReference type="Gene3D" id="3.40.50.150">
    <property type="entry name" value="Vaccinia Virus protein VP39"/>
    <property type="match status" value="2"/>
</dbReference>
<dbReference type="InterPro" id="IPR025795">
    <property type="entry name" value="tRNA_(uracil-5-)_MeTrfase"/>
</dbReference>
<organism evidence="9 10">
    <name type="scientific">Chrysophaeum taylorii</name>
    <dbReference type="NCBI Taxonomy" id="2483200"/>
    <lineage>
        <taxon>Eukaryota</taxon>
        <taxon>Sar</taxon>
        <taxon>Stramenopiles</taxon>
        <taxon>Ochrophyta</taxon>
        <taxon>Pelagophyceae</taxon>
        <taxon>Pelagomonadales</taxon>
        <taxon>Pelagomonadaceae</taxon>
        <taxon>Chrysophaeum</taxon>
    </lineage>
</organism>
<feature type="region of interest" description="Disordered" evidence="6">
    <location>
        <begin position="537"/>
        <end position="579"/>
    </location>
</feature>
<dbReference type="Gene3D" id="2.40.50.140">
    <property type="entry name" value="Nucleic acid-binding proteins"/>
    <property type="match status" value="1"/>
</dbReference>
<keyword evidence="1 4" id="KW-0489">Methyltransferase</keyword>
<dbReference type="SMART" id="SM00271">
    <property type="entry name" value="DnaJ"/>
    <property type="match status" value="1"/>
</dbReference>
<feature type="region of interest" description="Disordered" evidence="6">
    <location>
        <begin position="714"/>
        <end position="748"/>
    </location>
</feature>
<evidence type="ECO:0000259" key="8">
    <source>
        <dbReference type="PROSITE" id="PS50926"/>
    </source>
</evidence>
<dbReference type="PANTHER" id="PTHR11061:SF30">
    <property type="entry name" value="TRNA (URACIL(54)-C(5))-METHYLTRANSFERASE"/>
    <property type="match status" value="1"/>
</dbReference>
<dbReference type="CDD" id="cd06257">
    <property type="entry name" value="DnaJ"/>
    <property type="match status" value="1"/>
</dbReference>
<dbReference type="PROSITE" id="PS51687">
    <property type="entry name" value="SAM_MT_RNA_M5U"/>
    <property type="match status" value="1"/>
</dbReference>
<dbReference type="PROSITE" id="PS50076">
    <property type="entry name" value="DNAJ_2"/>
    <property type="match status" value="1"/>
</dbReference>
<dbReference type="PRINTS" id="PR00625">
    <property type="entry name" value="JDOMAIN"/>
</dbReference>
<dbReference type="CDD" id="cd02440">
    <property type="entry name" value="AdoMet_MTases"/>
    <property type="match status" value="1"/>
</dbReference>
<dbReference type="GO" id="GO:0008033">
    <property type="term" value="P:tRNA processing"/>
    <property type="evidence" value="ECO:0007669"/>
    <property type="project" value="InterPro"/>
</dbReference>
<dbReference type="GO" id="GO:0030697">
    <property type="term" value="F:tRNA (uracil(54)-C5)-methyltransferase activity, S-adenosyl methionine-dependent"/>
    <property type="evidence" value="ECO:0007669"/>
    <property type="project" value="InterPro"/>
</dbReference>
<dbReference type="InterPro" id="IPR001623">
    <property type="entry name" value="DnaJ_domain"/>
</dbReference>
<dbReference type="AlphaFoldDB" id="A0AAD7UL82"/>
<dbReference type="InterPro" id="IPR036869">
    <property type="entry name" value="J_dom_sf"/>
</dbReference>
<feature type="binding site" evidence="4">
    <location>
        <position position="318"/>
    </location>
    <ligand>
        <name>S-adenosyl-L-methionine</name>
        <dbReference type="ChEBI" id="CHEBI:59789"/>
    </ligand>
</feature>
<keyword evidence="10" id="KW-1185">Reference proteome</keyword>
<protein>
    <submittedName>
        <fullName evidence="9">Uncharacterized protein</fullName>
    </submittedName>
</protein>
<feature type="active site" evidence="5">
    <location>
        <position position="394"/>
    </location>
</feature>
<evidence type="ECO:0000259" key="7">
    <source>
        <dbReference type="PROSITE" id="PS50076"/>
    </source>
</evidence>
<keyword evidence="3 4" id="KW-0949">S-adenosyl-L-methionine</keyword>
<feature type="domain" description="J" evidence="7">
    <location>
        <begin position="474"/>
        <end position="544"/>
    </location>
</feature>
<dbReference type="PROSITE" id="PS51622">
    <property type="entry name" value="SAM_MT_RNA_M5U_2"/>
    <property type="match status" value="1"/>
</dbReference>
<feature type="binding site" evidence="4">
    <location>
        <position position="268"/>
    </location>
    <ligand>
        <name>S-adenosyl-L-methionine</name>
        <dbReference type="ChEBI" id="CHEBI:59789"/>
    </ligand>
</feature>
<feature type="region of interest" description="Disordered" evidence="6">
    <location>
        <begin position="614"/>
        <end position="638"/>
    </location>
</feature>
<feature type="compositionally biased region" description="Basic and acidic residues" evidence="6">
    <location>
        <begin position="625"/>
        <end position="638"/>
    </location>
</feature>
<dbReference type="FunFam" id="2.40.50.140:FF:000201">
    <property type="entry name" value="TRM2p tRNA methyltransferase"/>
    <property type="match status" value="1"/>
</dbReference>
<dbReference type="InterPro" id="IPR030390">
    <property type="entry name" value="MeTrfase_TrmA_AS"/>
</dbReference>
<feature type="binding site" evidence="4">
    <location>
        <position position="367"/>
    </location>
    <ligand>
        <name>S-adenosyl-L-methionine</name>
        <dbReference type="ChEBI" id="CHEBI:59789"/>
    </ligand>
</feature>
<dbReference type="SUPFAM" id="SSF53335">
    <property type="entry name" value="S-adenosyl-L-methionine-dependent methyltransferases"/>
    <property type="match status" value="1"/>
</dbReference>
<evidence type="ECO:0000256" key="1">
    <source>
        <dbReference type="ARBA" id="ARBA00022603"/>
    </source>
</evidence>